<evidence type="ECO:0000313" key="3">
    <source>
        <dbReference type="EMBL" id="AIC47907.1"/>
    </source>
</evidence>
<name>A0A060JH79_9MICO</name>
<protein>
    <submittedName>
        <fullName evidence="3">Lipoprotein LpqB beta-propeller domain/Sporulation and spore germination</fullName>
    </submittedName>
</protein>
<dbReference type="eggNOG" id="COG5401">
    <property type="taxonomic scope" value="Bacteria"/>
</dbReference>
<dbReference type="Pfam" id="PF25976">
    <property type="entry name" value="LpqB_N"/>
    <property type="match status" value="1"/>
</dbReference>
<keyword evidence="3" id="KW-0449">Lipoprotein</keyword>
<evidence type="ECO:0000256" key="1">
    <source>
        <dbReference type="SAM" id="SignalP"/>
    </source>
</evidence>
<feature type="signal peptide" evidence="1">
    <location>
        <begin position="1"/>
        <end position="24"/>
    </location>
</feature>
<dbReference type="InterPro" id="IPR019606">
    <property type="entry name" value="GerMN"/>
</dbReference>
<dbReference type="EMBL" id="CP007490">
    <property type="protein sequence ID" value="AIC47907.1"/>
    <property type="molecule type" value="Genomic_DNA"/>
</dbReference>
<dbReference type="Proteomes" id="UP000067708">
    <property type="component" value="Chromosome"/>
</dbReference>
<reference evidence="3 4" key="1">
    <citation type="journal article" date="2014" name="Int. J. Syst. Evol. Microbiol.">
        <title>Rhodoluna lacicola gen. nov., sp. nov., a planktonic freshwater bacterium with stream-lined genome.</title>
        <authorList>
            <person name="Hahn M."/>
            <person name="Schmidt J."/>
            <person name="Taipale S.J."/>
            <person name="Doolittle W.F."/>
            <person name="Koll U."/>
        </authorList>
    </citation>
    <scope>NUCLEOTIDE SEQUENCE [LARGE SCALE GENOMIC DNA]</scope>
    <source>
        <strain evidence="3 4">MWH-Ta8</strain>
    </source>
</reference>
<evidence type="ECO:0000313" key="4">
    <source>
        <dbReference type="Proteomes" id="UP000067708"/>
    </source>
</evidence>
<accession>A0A060JH79</accession>
<dbReference type="STRING" id="529884.Rhola_00011140"/>
<feature type="domain" description="GerMN" evidence="2">
    <location>
        <begin position="203"/>
        <end position="293"/>
    </location>
</feature>
<dbReference type="PROSITE" id="PS51257">
    <property type="entry name" value="PROKAR_LIPOPROTEIN"/>
    <property type="match status" value="1"/>
</dbReference>
<sequence>MNKLLKIMLAGFTSLLLIGTTACAQLPKSGEIKTGPNVEAGLETDYLYYSPSGPVEGATQEEIVLGFLNAGTGPQNDYEVAKSYLSSSFRAKWDPNNEVLIQDGNPSITFSVDDSATVVVPIAAKINDRGQYQAMPAGSKEFVRIKMSKEAGEWRIISAPNLISVIRPVFDVVFKAYALYFFDNQLKQLVPDVRWFPSRASTSTRLVAALLGGPSDWLSPAVRSTIPSGTKLSLGTVTVADGIATVDLSSKALEASASERRLMQTQIRETLIQLNSVYSVNVTVQRSALDANSWNFSNPQNQIVNPVAMYFQALVHMDSLGSAEIKGSKNLLTKYNAVDFATNSLEKTVLLTTKDGIIKTELDKIVQEPRILAAGTGYLSPVLDSNGYSWIIPKSGERQILVFNADGNRVPFSSGWLTNLDRRSFSISGEGSRIVVATGSKENSSVYVAPVIRDKQGNPTGFGAPIKPAGQISAQSVTWLDNIRIGVLGDLVDGYAQPLVAMVGGGTRSLTPIRGGQTMVGSGQASSVFILDEDQAMYQFRGSNWVLVATNVDALRYPGN</sequence>
<dbReference type="Pfam" id="PF10646">
    <property type="entry name" value="Germane"/>
    <property type="match status" value="1"/>
</dbReference>
<dbReference type="SMART" id="SM00909">
    <property type="entry name" value="Germane"/>
    <property type="match status" value="1"/>
</dbReference>
<organism evidence="3 4">
    <name type="scientific">Rhodoluna lacicola</name>
    <dbReference type="NCBI Taxonomy" id="529884"/>
    <lineage>
        <taxon>Bacteria</taxon>
        <taxon>Bacillati</taxon>
        <taxon>Actinomycetota</taxon>
        <taxon>Actinomycetes</taxon>
        <taxon>Micrococcales</taxon>
        <taxon>Microbacteriaceae</taxon>
        <taxon>Luna cluster</taxon>
        <taxon>Luna-1 subcluster</taxon>
        <taxon>Rhodoluna</taxon>
    </lineage>
</organism>
<dbReference type="AlphaFoldDB" id="A0A060JH79"/>
<dbReference type="InterPro" id="IPR059026">
    <property type="entry name" value="LpqB_N"/>
</dbReference>
<gene>
    <name evidence="3" type="ORF">Rhola_00011140</name>
</gene>
<keyword evidence="1" id="KW-0732">Signal</keyword>
<dbReference type="OrthoDB" id="3226781at2"/>
<proteinExistence type="predicted"/>
<dbReference type="RefSeq" id="WP_038503005.1">
    <property type="nucleotide sequence ID" value="NZ_CP007490.1"/>
</dbReference>
<dbReference type="KEGG" id="rla:Rhola_00011140"/>
<dbReference type="HOGENOM" id="CLU_032207_0_0_11"/>
<evidence type="ECO:0000259" key="2">
    <source>
        <dbReference type="SMART" id="SM00909"/>
    </source>
</evidence>
<keyword evidence="4" id="KW-1185">Reference proteome</keyword>
<feature type="chain" id="PRO_5001587143" evidence="1">
    <location>
        <begin position="25"/>
        <end position="560"/>
    </location>
</feature>